<dbReference type="AlphaFoldDB" id="A0A512C5G7"/>
<gene>
    <name evidence="2" type="ORF">MAE02_69930</name>
</gene>
<keyword evidence="1" id="KW-1133">Transmembrane helix</keyword>
<accession>A0A512C5G7</accession>
<dbReference type="Proteomes" id="UP000321085">
    <property type="component" value="Unassembled WGS sequence"/>
</dbReference>
<reference evidence="2 3" key="1">
    <citation type="submission" date="2019-07" db="EMBL/GenBank/DDBJ databases">
        <title>Whole genome shotgun sequence of Microvirga aerophila NBRC 106136.</title>
        <authorList>
            <person name="Hosoyama A."/>
            <person name="Uohara A."/>
            <person name="Ohji S."/>
            <person name="Ichikawa N."/>
        </authorList>
    </citation>
    <scope>NUCLEOTIDE SEQUENCE [LARGE SCALE GENOMIC DNA]</scope>
    <source>
        <strain evidence="2 3">NBRC 106136</strain>
    </source>
</reference>
<proteinExistence type="predicted"/>
<sequence>MPPDLPPKSHGADIAPANGVLDRILNWTAFVVCIGLGWWAIELGLWEKLTSLLK</sequence>
<organism evidence="2 3">
    <name type="scientific">Microvirga aerophila</name>
    <dbReference type="NCBI Taxonomy" id="670291"/>
    <lineage>
        <taxon>Bacteria</taxon>
        <taxon>Pseudomonadati</taxon>
        <taxon>Pseudomonadota</taxon>
        <taxon>Alphaproteobacteria</taxon>
        <taxon>Hyphomicrobiales</taxon>
        <taxon>Methylobacteriaceae</taxon>
        <taxon>Microvirga</taxon>
    </lineage>
</organism>
<keyword evidence="1" id="KW-0472">Membrane</keyword>
<comment type="caution">
    <text evidence="2">The sequence shown here is derived from an EMBL/GenBank/DDBJ whole genome shotgun (WGS) entry which is preliminary data.</text>
</comment>
<dbReference type="EMBL" id="BJYU01000408">
    <property type="protein sequence ID" value="GEO19297.1"/>
    <property type="molecule type" value="Genomic_DNA"/>
</dbReference>
<evidence type="ECO:0000256" key="1">
    <source>
        <dbReference type="SAM" id="Phobius"/>
    </source>
</evidence>
<feature type="transmembrane region" description="Helical" evidence="1">
    <location>
        <begin position="24"/>
        <end position="46"/>
    </location>
</feature>
<name>A0A512C5G7_9HYPH</name>
<protein>
    <submittedName>
        <fullName evidence="2">Uncharacterized protein</fullName>
    </submittedName>
</protein>
<evidence type="ECO:0000313" key="2">
    <source>
        <dbReference type="EMBL" id="GEO19297.1"/>
    </source>
</evidence>
<keyword evidence="3" id="KW-1185">Reference proteome</keyword>
<evidence type="ECO:0000313" key="3">
    <source>
        <dbReference type="Proteomes" id="UP000321085"/>
    </source>
</evidence>
<keyword evidence="1" id="KW-0812">Transmembrane</keyword>